<keyword evidence="1" id="KW-0479">Metal-binding</keyword>
<dbReference type="InterPro" id="IPR007588">
    <property type="entry name" value="Znf_FLYWCH"/>
</dbReference>
<evidence type="ECO:0000256" key="2">
    <source>
        <dbReference type="ARBA" id="ARBA00022771"/>
    </source>
</evidence>
<dbReference type="Proteomes" id="UP001652628">
    <property type="component" value="Chromosome 3"/>
</dbReference>
<dbReference type="GeneID" id="108017175"/>
<protein>
    <submittedName>
        <fullName evidence="6">Uncharacterized protein pre-mod(Mdg4)-W</fullName>
    </submittedName>
</protein>
<evidence type="ECO:0000256" key="1">
    <source>
        <dbReference type="ARBA" id="ARBA00022723"/>
    </source>
</evidence>
<proteinExistence type="predicted"/>
<feature type="domain" description="FLYWCH-type" evidence="4">
    <location>
        <begin position="19"/>
        <end position="84"/>
    </location>
</feature>
<dbReference type="Pfam" id="PF04500">
    <property type="entry name" value="FLYWCH"/>
    <property type="match status" value="1"/>
</dbReference>
<name>A0AB39ZNF6_DROSZ</name>
<evidence type="ECO:0000259" key="4">
    <source>
        <dbReference type="Pfam" id="PF04500"/>
    </source>
</evidence>
<reference evidence="6" key="1">
    <citation type="submission" date="2025-08" db="UniProtKB">
        <authorList>
            <consortium name="RefSeq"/>
        </authorList>
    </citation>
    <scope>IDENTIFICATION</scope>
</reference>
<keyword evidence="5" id="KW-1185">Reference proteome</keyword>
<accession>A0AB39ZNF6</accession>
<dbReference type="CTD" id="10178832"/>
<sequence>MVYDGDGNVMHFIPNIQTIRSQKKTIQLLFNKYVYTKSNTHGNTTYWHCRSRRNGRSPCNARFLITKLKNGRYKVCLSQPEHNHPPTKRQYKQNK</sequence>
<dbReference type="AlphaFoldDB" id="A0AB39ZNF6"/>
<keyword evidence="3" id="KW-0862">Zinc</keyword>
<dbReference type="GO" id="GO:0008270">
    <property type="term" value="F:zinc ion binding"/>
    <property type="evidence" value="ECO:0007669"/>
    <property type="project" value="UniProtKB-KW"/>
</dbReference>
<organism evidence="5 6">
    <name type="scientific">Drosophila suzukii</name>
    <name type="common">Spotted-wing drosophila fruit fly</name>
    <dbReference type="NCBI Taxonomy" id="28584"/>
    <lineage>
        <taxon>Eukaryota</taxon>
        <taxon>Metazoa</taxon>
        <taxon>Ecdysozoa</taxon>
        <taxon>Arthropoda</taxon>
        <taxon>Hexapoda</taxon>
        <taxon>Insecta</taxon>
        <taxon>Pterygota</taxon>
        <taxon>Neoptera</taxon>
        <taxon>Endopterygota</taxon>
        <taxon>Diptera</taxon>
        <taxon>Brachycera</taxon>
        <taxon>Muscomorpha</taxon>
        <taxon>Ephydroidea</taxon>
        <taxon>Drosophilidae</taxon>
        <taxon>Drosophila</taxon>
        <taxon>Sophophora</taxon>
    </lineage>
</organism>
<evidence type="ECO:0000313" key="6">
    <source>
        <dbReference type="RefSeq" id="XP_016939658.1"/>
    </source>
</evidence>
<dbReference type="RefSeq" id="XP_016939658.1">
    <property type="nucleotide sequence ID" value="XM_017084169.3"/>
</dbReference>
<keyword evidence="2" id="KW-0863">Zinc-finger</keyword>
<evidence type="ECO:0000256" key="3">
    <source>
        <dbReference type="ARBA" id="ARBA00022833"/>
    </source>
</evidence>
<evidence type="ECO:0000313" key="5">
    <source>
        <dbReference type="Proteomes" id="UP001652628"/>
    </source>
</evidence>
<gene>
    <name evidence="6" type="primary">pre-mod(mdg4)-W</name>
</gene>
<dbReference type="Gene3D" id="2.20.25.240">
    <property type="match status" value="1"/>
</dbReference>